<evidence type="ECO:0000256" key="5">
    <source>
        <dbReference type="ARBA" id="ARBA00022614"/>
    </source>
</evidence>
<protein>
    <submittedName>
        <fullName evidence="14">Disease resistance protein</fullName>
    </submittedName>
</protein>
<evidence type="ECO:0000256" key="9">
    <source>
        <dbReference type="ARBA" id="ARBA00022821"/>
    </source>
</evidence>
<dbReference type="PANTHER" id="PTHR23155:SF1152">
    <property type="entry name" value="AAA+ ATPASE DOMAIN-CONTAINING PROTEIN"/>
    <property type="match status" value="1"/>
</dbReference>
<dbReference type="EMBL" id="JBFOLK010000009">
    <property type="protein sequence ID" value="KAL2486100.1"/>
    <property type="molecule type" value="Genomic_DNA"/>
</dbReference>
<dbReference type="Pfam" id="PF18052">
    <property type="entry name" value="Rx_N"/>
    <property type="match status" value="1"/>
</dbReference>
<dbReference type="Proteomes" id="UP001604336">
    <property type="component" value="Unassembled WGS sequence"/>
</dbReference>
<evidence type="ECO:0000259" key="13">
    <source>
        <dbReference type="Pfam" id="PF23559"/>
    </source>
</evidence>
<comment type="similarity">
    <text evidence="3">Belongs to the disease resistance NB-LRR family.</text>
</comment>
<dbReference type="SUPFAM" id="SSF52058">
    <property type="entry name" value="L domain-like"/>
    <property type="match status" value="1"/>
</dbReference>
<reference evidence="15" key="1">
    <citation type="submission" date="2024-07" db="EMBL/GenBank/DDBJ databases">
        <title>Two chromosome-level genome assemblies of Korean endemic species Abeliophyllum distichum and Forsythia ovata (Oleaceae).</title>
        <authorList>
            <person name="Jang H."/>
        </authorList>
    </citation>
    <scope>NUCLEOTIDE SEQUENCE [LARGE SCALE GENOMIC DNA]</scope>
</reference>
<dbReference type="InterPro" id="IPR058922">
    <property type="entry name" value="WHD_DRP"/>
</dbReference>
<keyword evidence="9" id="KW-0611">Plant defense</keyword>
<dbReference type="InterPro" id="IPR036388">
    <property type="entry name" value="WH-like_DNA-bd_sf"/>
</dbReference>
<dbReference type="GO" id="GO:0005524">
    <property type="term" value="F:ATP binding"/>
    <property type="evidence" value="ECO:0007669"/>
    <property type="project" value="UniProtKB-KW"/>
</dbReference>
<dbReference type="InterPro" id="IPR032675">
    <property type="entry name" value="LRR_dom_sf"/>
</dbReference>
<dbReference type="InterPro" id="IPR042197">
    <property type="entry name" value="Apaf_helical"/>
</dbReference>
<comment type="subcellular location">
    <subcellularLocation>
        <location evidence="2">Cytoplasm</location>
    </subcellularLocation>
</comment>
<dbReference type="Pfam" id="PF23559">
    <property type="entry name" value="WHD_DRP"/>
    <property type="match status" value="1"/>
</dbReference>
<comment type="function">
    <text evidence="1">Confers resistance to late blight (Phytophthora infestans) races carrying the avirulence gene Avr1. Resistance proteins guard the plant against pathogens that contain an appropriate avirulence protein via an indirect interaction with this avirulence protein. That triggers a defense system including the hypersensitive response, which restricts the pathogen growth.</text>
</comment>
<dbReference type="FunFam" id="3.40.50.300:FF:001091">
    <property type="entry name" value="Probable disease resistance protein At1g61300"/>
    <property type="match status" value="1"/>
</dbReference>
<dbReference type="Gene3D" id="1.10.10.10">
    <property type="entry name" value="Winged helix-like DNA-binding domain superfamily/Winged helix DNA-binding domain"/>
    <property type="match status" value="1"/>
</dbReference>
<evidence type="ECO:0000256" key="6">
    <source>
        <dbReference type="ARBA" id="ARBA00022667"/>
    </source>
</evidence>
<evidence type="ECO:0000256" key="2">
    <source>
        <dbReference type="ARBA" id="ARBA00004496"/>
    </source>
</evidence>
<feature type="domain" description="NB-ARC" evidence="11">
    <location>
        <begin position="400"/>
        <end position="565"/>
    </location>
</feature>
<dbReference type="SUPFAM" id="SSF52540">
    <property type="entry name" value="P-loop containing nucleoside triphosphate hydrolases"/>
    <property type="match status" value="1"/>
</dbReference>
<dbReference type="Gene3D" id="3.80.10.10">
    <property type="entry name" value="Ribonuclease Inhibitor"/>
    <property type="match status" value="1"/>
</dbReference>
<sequence length="1120" mass="131110">MAKLQKKGSEMALPTFHLRELLETESFYFLTTDWFDPSQRFETLHYGYGKFVLLLIRFIINFHSEDDKVIDLVKQLNNSAARYLYNSHSGFFEDFCKRLVSSMKDLKVFFAVPKPRLSETTLSLKTNELVVVFIDFLVGILEMILRRRIPYFTRYVKDLIEDLQTQLKFLITFLGDTLSQPTEETKSLLTDIEVLVNEVASFLYSFILKPRTMETGMDLAISDFLQKIELLKMKIKDHCIMVLMMQSGLPTKTSVISVFVVDSLLNDLQDLMDQKADKISGVKDQIRTIHDDLLYFRSFLRDIEMQQHPKLEQVMMRIPDTAHEIEYIVNSFAPVWYLEIRLPHVMEKIKLIRMAFEEMKKNHENDILQVANSPSQQVSLQAEKPLISEEIIVGFKVEAKNIEEQLRGGSEQLKIISIFGMSGIGKTTLAKKLYNDPNIVYHFDKRAWCVVSHTYQKRNILIDILRSLSDLDRDVIINMEDESLAEEIYKSLKGRRYLIVIDNIWNIESWYDLERYFPDDRSGSRILFTTQLKDLGRQASRHSVINALPLLSEAECWDLLCQKVFLLKEHCPPELQEIGKQIATKCDGLPIAVVAIAAVLANMEKKEIKWQQIAISLNSHINEDPSKRMKILELSYNYLPMHLKPCFLYLGVFQEDKEIPARKLMSLWISEGFIEKNKHKSVEIVAEEYLTDLIDRSLLIVAKKRSDGGIKACRIHDLMRDMCLRIVEEENFLKVIKDQLPINEQHRYHRLYIHSILPSSRSFGLHIRSLFCRLPDPSSFIFSSLKFLKVWDLSTTDLKFYEYIMDIKLPFNLRYMAVPCILPSIERLDKLEFLYVDNKEPEEIPDVFLDMVNLRHLYFSGSAEFSESCRLRAAKDKNLPINNLQSVSFLFISDEKDEKILKRSPHLYRLKCKFTVFWDSSENTFRHPVFDFLDQLESLSLSFQRRYVSPVYQGYSFTSFPLNLKKLTLRNFDLIWKEMTVIGRLTNLEVLKLHHGSIEKQQWNTSEDEFQNLKFLELDGVPIAQWNASSDHFPRLERLVLRKCNHLNKIPSSLGDIPTLQMIEVHGGKKSLAESARQIEEEQRDFGNEELKFIITRSQFLRRILDNLEWHSKQQLETIF</sequence>
<keyword evidence="15" id="KW-1185">Reference proteome</keyword>
<gene>
    <name evidence="14" type="ORF">Adt_30856</name>
</gene>
<evidence type="ECO:0000256" key="8">
    <source>
        <dbReference type="ARBA" id="ARBA00022741"/>
    </source>
</evidence>
<dbReference type="AlphaFoldDB" id="A0ABD1RCF8"/>
<evidence type="ECO:0000256" key="7">
    <source>
        <dbReference type="ARBA" id="ARBA00022737"/>
    </source>
</evidence>
<proteinExistence type="inferred from homology"/>
<dbReference type="GO" id="GO:0009626">
    <property type="term" value="P:plant-type hypersensitive response"/>
    <property type="evidence" value="ECO:0007669"/>
    <property type="project" value="UniProtKB-KW"/>
</dbReference>
<evidence type="ECO:0000256" key="10">
    <source>
        <dbReference type="ARBA" id="ARBA00022840"/>
    </source>
</evidence>
<evidence type="ECO:0000313" key="15">
    <source>
        <dbReference type="Proteomes" id="UP001604336"/>
    </source>
</evidence>
<dbReference type="FunFam" id="1.10.10.10:FF:000322">
    <property type="entry name" value="Probable disease resistance protein At1g63360"/>
    <property type="match status" value="1"/>
</dbReference>
<dbReference type="PANTHER" id="PTHR23155">
    <property type="entry name" value="DISEASE RESISTANCE PROTEIN RP"/>
    <property type="match status" value="1"/>
</dbReference>
<feature type="domain" description="Disease resistance protein winged helix" evidence="13">
    <location>
        <begin position="652"/>
        <end position="722"/>
    </location>
</feature>
<keyword evidence="6" id="KW-0381">Hypersensitive response</keyword>
<comment type="caution">
    <text evidence="14">The sequence shown here is derived from an EMBL/GenBank/DDBJ whole genome shotgun (WGS) entry which is preliminary data.</text>
</comment>
<dbReference type="InterPro" id="IPR002182">
    <property type="entry name" value="NB-ARC"/>
</dbReference>
<evidence type="ECO:0000259" key="11">
    <source>
        <dbReference type="Pfam" id="PF00931"/>
    </source>
</evidence>
<dbReference type="Gene3D" id="1.10.8.430">
    <property type="entry name" value="Helical domain of apoptotic protease-activating factors"/>
    <property type="match status" value="1"/>
</dbReference>
<keyword evidence="4" id="KW-0963">Cytoplasm</keyword>
<dbReference type="Pfam" id="PF00931">
    <property type="entry name" value="NB-ARC"/>
    <property type="match status" value="1"/>
</dbReference>
<dbReference type="CDD" id="cd14798">
    <property type="entry name" value="RX-CC_like"/>
    <property type="match status" value="1"/>
</dbReference>
<dbReference type="GO" id="GO:0005737">
    <property type="term" value="C:cytoplasm"/>
    <property type="evidence" value="ECO:0007669"/>
    <property type="project" value="UniProtKB-SubCell"/>
</dbReference>
<accession>A0ABD1RCF8</accession>
<dbReference type="Gene3D" id="3.40.50.300">
    <property type="entry name" value="P-loop containing nucleotide triphosphate hydrolases"/>
    <property type="match status" value="1"/>
</dbReference>
<evidence type="ECO:0000256" key="3">
    <source>
        <dbReference type="ARBA" id="ARBA00008894"/>
    </source>
</evidence>
<keyword evidence="8" id="KW-0547">Nucleotide-binding</keyword>
<dbReference type="InterPro" id="IPR038005">
    <property type="entry name" value="RX-like_CC"/>
</dbReference>
<keyword evidence="10" id="KW-0067">ATP-binding</keyword>
<keyword evidence="5" id="KW-0433">Leucine-rich repeat</keyword>
<evidence type="ECO:0000313" key="14">
    <source>
        <dbReference type="EMBL" id="KAL2486100.1"/>
    </source>
</evidence>
<dbReference type="Gene3D" id="1.20.5.4130">
    <property type="match status" value="1"/>
</dbReference>
<dbReference type="GO" id="GO:0051607">
    <property type="term" value="P:defense response to virus"/>
    <property type="evidence" value="ECO:0007669"/>
    <property type="project" value="UniProtKB-ARBA"/>
</dbReference>
<evidence type="ECO:0000256" key="1">
    <source>
        <dbReference type="ARBA" id="ARBA00002074"/>
    </source>
</evidence>
<keyword evidence="7" id="KW-0677">Repeat</keyword>
<evidence type="ECO:0000259" key="12">
    <source>
        <dbReference type="Pfam" id="PF18052"/>
    </source>
</evidence>
<dbReference type="InterPro" id="IPR041118">
    <property type="entry name" value="Rx_N"/>
</dbReference>
<dbReference type="PRINTS" id="PR00364">
    <property type="entry name" value="DISEASERSIST"/>
</dbReference>
<name>A0ABD1RCF8_9LAMI</name>
<dbReference type="InterPro" id="IPR044974">
    <property type="entry name" value="Disease_R_plants"/>
</dbReference>
<dbReference type="InterPro" id="IPR027417">
    <property type="entry name" value="P-loop_NTPase"/>
</dbReference>
<evidence type="ECO:0000256" key="4">
    <source>
        <dbReference type="ARBA" id="ARBA00022490"/>
    </source>
</evidence>
<feature type="domain" description="Disease resistance N-terminal" evidence="12">
    <location>
        <begin position="260"/>
        <end position="333"/>
    </location>
</feature>
<organism evidence="14 15">
    <name type="scientific">Abeliophyllum distichum</name>
    <dbReference type="NCBI Taxonomy" id="126358"/>
    <lineage>
        <taxon>Eukaryota</taxon>
        <taxon>Viridiplantae</taxon>
        <taxon>Streptophyta</taxon>
        <taxon>Embryophyta</taxon>
        <taxon>Tracheophyta</taxon>
        <taxon>Spermatophyta</taxon>
        <taxon>Magnoliopsida</taxon>
        <taxon>eudicotyledons</taxon>
        <taxon>Gunneridae</taxon>
        <taxon>Pentapetalae</taxon>
        <taxon>asterids</taxon>
        <taxon>lamiids</taxon>
        <taxon>Lamiales</taxon>
        <taxon>Oleaceae</taxon>
        <taxon>Forsythieae</taxon>
        <taxon>Abeliophyllum</taxon>
    </lineage>
</organism>